<accession>A0ACC3AFQ8</accession>
<comment type="caution">
    <text evidence="1">The sequence shown here is derived from an EMBL/GenBank/DDBJ whole genome shotgun (WGS) entry which is preliminary data.</text>
</comment>
<name>A0ACC3AFQ8_9EURO</name>
<reference evidence="1" key="1">
    <citation type="submission" date="2022-10" db="EMBL/GenBank/DDBJ databases">
        <title>Culturing micro-colonial fungi from biological soil crusts in the Mojave desert and describing Neophaeococcomyces mojavensis, and introducing the new genera and species Taxawa tesnikishii.</title>
        <authorList>
            <person name="Kurbessoian T."/>
            <person name="Stajich J.E."/>
        </authorList>
    </citation>
    <scope>NUCLEOTIDE SEQUENCE</scope>
    <source>
        <strain evidence="1">JES_112</strain>
    </source>
</reference>
<protein>
    <submittedName>
        <fullName evidence="1">Uncharacterized protein</fullName>
    </submittedName>
</protein>
<keyword evidence="2" id="KW-1185">Reference proteome</keyword>
<evidence type="ECO:0000313" key="2">
    <source>
        <dbReference type="Proteomes" id="UP001172386"/>
    </source>
</evidence>
<dbReference type="EMBL" id="JAPDRQ010000022">
    <property type="protein sequence ID" value="KAJ9661514.1"/>
    <property type="molecule type" value="Genomic_DNA"/>
</dbReference>
<proteinExistence type="predicted"/>
<sequence>MSVEQYERMWAKWEFRKNLTSTEAVLLAQELKRKRHLPGFAEAEINDLFIPRKRLKRAISNHDRPSLFHQADSTRASHATQGSFDTGHAIAVAPTTSISVWPALETPKMASITNDTPWFTFMDLMPDFVFDEVNISNTGTTTRELTQLLCLAERPVESLKLGELLSPNSFGSTSVGPGISVAASQVLKSFESTFLERKSGEFRESLAIVKNGSSFGRFLVMITYLLYIVCNNLGNKYTRQRLSGLFLLPATRPFVQALMRSSTLMAKAFLRQALVACCDKFDTTLLKTVIEYGADVNKVIYVEHDEPFTPLLHVLRHSGWVGYRIQYEFVTALLEAGADPNICKCSLAGLRNANFQDETESGLGLHPPILTHCYGHCRFSPLTYSARYPQAPGVIELLIRYGAVVSGYYDLTSAIRLSVCVEDVRALLKCLPSLAKSSTCDGDSISPLEAALTEAFDLCDSRVARLLLQHNSLADRPLMSGPLENSLYSRHSIKNDSYCLILALGQDDGEDIPSVLFAGGLDANACCWERRDHVDHLNDNDQNFVELGDYEHNGMGKWMQHTEDSGIFLPIQAAIASGCISRVKMVIAAGGEVACCHGTPPLVLAVRTGEIDLVELLIALGADINAIGTTSPMNAMQLSALAMASAMNKEFIVKKLLAAGANVNDCDSDHGLTPLQAAVLSRSYECVDLLMDFQATNVWHPGSTKTMIDAFVASILAEDAEVFKRLVQHPMRQRQTTTSGFNLHSMAIAAVQVTDSWFLNQVFTMGADLEQPDIILTASFSPANLQRLLSYGIRLERRSNGVRLFDTAFKHAVDECNFEVLEILIQQNICTGAASVKQLSERCDKHSSCSLASPSTQEEKEHTMLDTLLISIIRDCDKYYCEGIVLLTALLRLQSKWPCFAEKIPPVCKMLVEDTLNPHAGLCLCDRQALYWACKAGHRGMVELLLENGVLPTADHSCSAHGTNWEPALHVSTQNGHHEIMGKLIAHGADVNVPFGFLRQSPIRVACFTRDLEAVSILLRSGAKVNGMAEDYGVTVLMSAAHVGQSDILLELIAYGADVNTVASAKAYGKTALQFACEEGHLDVVKILIINHADINAPAGPNRGVTALQAAAIKGHGKICQILVERGADIAALASPVGGMTAIDGAAKYGRIDIVKYLLDNYEGNESITAVCDQARKAALENWQYIVVDMLSSYQRPPRG</sequence>
<evidence type="ECO:0000313" key="1">
    <source>
        <dbReference type="EMBL" id="KAJ9661514.1"/>
    </source>
</evidence>
<gene>
    <name evidence="1" type="ORF">H2198_001894</name>
</gene>
<organism evidence="1 2">
    <name type="scientific">Neophaeococcomyces mojaviensis</name>
    <dbReference type="NCBI Taxonomy" id="3383035"/>
    <lineage>
        <taxon>Eukaryota</taxon>
        <taxon>Fungi</taxon>
        <taxon>Dikarya</taxon>
        <taxon>Ascomycota</taxon>
        <taxon>Pezizomycotina</taxon>
        <taxon>Eurotiomycetes</taxon>
        <taxon>Chaetothyriomycetidae</taxon>
        <taxon>Chaetothyriales</taxon>
        <taxon>Chaetothyriales incertae sedis</taxon>
        <taxon>Neophaeococcomyces</taxon>
    </lineage>
</organism>
<dbReference type="Proteomes" id="UP001172386">
    <property type="component" value="Unassembled WGS sequence"/>
</dbReference>